<dbReference type="InterPro" id="IPR025970">
    <property type="entry name" value="SusE"/>
</dbReference>
<evidence type="ECO:0000256" key="1">
    <source>
        <dbReference type="SAM" id="SignalP"/>
    </source>
</evidence>
<dbReference type="CDD" id="cd12956">
    <property type="entry name" value="CBM_SusE-F_like"/>
    <property type="match status" value="1"/>
</dbReference>
<dbReference type="EMBL" id="LVYD01000124">
    <property type="protein sequence ID" value="OQP57273.1"/>
    <property type="molecule type" value="Genomic_DNA"/>
</dbReference>
<name>A0A1V9FFX7_9BACT</name>
<dbReference type="STRING" id="1703345.A3860_12015"/>
<feature type="signal peptide" evidence="1">
    <location>
        <begin position="1"/>
        <end position="18"/>
    </location>
</feature>
<sequence length="345" mass="35702">MKKIFILCAAFCAGLALMLASCKKTGSLAYLGNGTAGAVTASSSKIVLDVSKISAADTSVLFTIKSASFGYDAAITNELQFDSVGDNWAKPVSVTMGAGATTLSYTTYNFNTLAMKLGLHINAAGQVQVRLKSTVSTVTVYSDPITLTVTPFSAASSVYVPGAYQGWSPASADSLVSETSNGIYTGVINFTGSDLAFKITSAKNWASAYGQGSTSGTVSLSGGNLTAPGIGGYLLTLNTDLLTLIFIPQWSVIGDAAGGWSTDTQMYLNKTNNTWYVTMKLTSDGTKTIKFRFKNDWGTNLGAGSGTGTLSAGGSNITIPATASGGDTYTITINPTALTYTLVKQ</sequence>
<dbReference type="PROSITE" id="PS51257">
    <property type="entry name" value="PROKAR_LIPOPROTEIN"/>
    <property type="match status" value="1"/>
</dbReference>
<dbReference type="CDD" id="cd12967">
    <property type="entry name" value="CBM_SusE-F_like_u1"/>
    <property type="match status" value="1"/>
</dbReference>
<proteinExistence type="predicted"/>
<keyword evidence="4" id="KW-1185">Reference proteome</keyword>
<dbReference type="RefSeq" id="WP_081156239.1">
    <property type="nucleotide sequence ID" value="NZ_LVYD01000124.1"/>
</dbReference>
<dbReference type="Pfam" id="PF14292">
    <property type="entry name" value="SusE"/>
    <property type="match status" value="1"/>
</dbReference>
<dbReference type="Proteomes" id="UP000192796">
    <property type="component" value="Unassembled WGS sequence"/>
</dbReference>
<organism evidence="3 4">
    <name type="scientific">Niastella vici</name>
    <dbReference type="NCBI Taxonomy" id="1703345"/>
    <lineage>
        <taxon>Bacteria</taxon>
        <taxon>Pseudomonadati</taxon>
        <taxon>Bacteroidota</taxon>
        <taxon>Chitinophagia</taxon>
        <taxon>Chitinophagales</taxon>
        <taxon>Chitinophagaceae</taxon>
        <taxon>Niastella</taxon>
    </lineage>
</organism>
<evidence type="ECO:0000313" key="3">
    <source>
        <dbReference type="EMBL" id="OQP57273.1"/>
    </source>
</evidence>
<dbReference type="Gene3D" id="2.60.40.3620">
    <property type="match status" value="2"/>
</dbReference>
<feature type="domain" description="SusE outer membrane protein" evidence="2">
    <location>
        <begin position="30"/>
        <end position="132"/>
    </location>
</feature>
<evidence type="ECO:0000313" key="4">
    <source>
        <dbReference type="Proteomes" id="UP000192796"/>
    </source>
</evidence>
<dbReference type="AlphaFoldDB" id="A0A1V9FFX7"/>
<keyword evidence="1" id="KW-0732">Signal</keyword>
<reference evidence="3 4" key="1">
    <citation type="submission" date="2016-03" db="EMBL/GenBank/DDBJ databases">
        <title>Niastella vici sp. nov., isolated from farmland soil.</title>
        <authorList>
            <person name="Chen L."/>
            <person name="Wang D."/>
            <person name="Yang S."/>
            <person name="Wang G."/>
        </authorList>
    </citation>
    <scope>NUCLEOTIDE SEQUENCE [LARGE SCALE GENOMIC DNA]</scope>
    <source>
        <strain evidence="3 4">DJ57</strain>
    </source>
</reference>
<comment type="caution">
    <text evidence="3">The sequence shown here is derived from an EMBL/GenBank/DDBJ whole genome shotgun (WGS) entry which is preliminary data.</text>
</comment>
<gene>
    <name evidence="3" type="ORF">A3860_12015</name>
</gene>
<accession>A0A1V9FFX7</accession>
<protein>
    <recommendedName>
        <fullName evidence="2">SusE outer membrane protein domain-containing protein</fullName>
    </recommendedName>
</protein>
<feature type="chain" id="PRO_5012958095" description="SusE outer membrane protein domain-containing protein" evidence="1">
    <location>
        <begin position="19"/>
        <end position="345"/>
    </location>
</feature>
<evidence type="ECO:0000259" key="2">
    <source>
        <dbReference type="Pfam" id="PF14292"/>
    </source>
</evidence>
<dbReference type="OrthoDB" id="975117at2"/>